<dbReference type="RefSeq" id="WP_208979607.1">
    <property type="nucleotide sequence ID" value="NZ_FOFM01000015.1"/>
</dbReference>
<organism evidence="1 2">
    <name type="scientific">Pseudovibrio axinellae</name>
    <dbReference type="NCBI Taxonomy" id="989403"/>
    <lineage>
        <taxon>Bacteria</taxon>
        <taxon>Pseudomonadati</taxon>
        <taxon>Pseudomonadota</taxon>
        <taxon>Alphaproteobacteria</taxon>
        <taxon>Hyphomicrobiales</taxon>
        <taxon>Stappiaceae</taxon>
        <taxon>Pseudovibrio</taxon>
    </lineage>
</organism>
<sequence>MASENWTTASDLGGDIQSESHSWSFFQAVEQIQRCYDGRKEVGTHLLPKDEKLTFSVMHTLGFPLSDISGIKFEGDKDVISQNFVTRSFDMEVTFLGLHGSSSPLPSYYQEVIAKYDAEGSLLKGFFDFFHNRLIGLLHRSMRKYRYYVRYEPGALDPFSQWVFSVFGLSDQELRNQSPINWARLLTFAGVLASRNRSPKAIASVVSHAFFHKEVEVEEWVQRRVDIPEEQRSQLGSENMLLGENTIIGDRVPDVSSKFNIFIKNLSFERFQDFLPHGRDYKALRDLVEFMLRDQHAYDIKLGLAEHQARPTILSDENEGRLGWSTFLDKGTGCSREVLISARL</sequence>
<dbReference type="AlphaFoldDB" id="A0A165SYI8"/>
<dbReference type="STRING" id="989403.SAMN05421798_11529"/>
<dbReference type="InterPro" id="IPR010732">
    <property type="entry name" value="T6SS_TssG-like"/>
</dbReference>
<dbReference type="EMBL" id="LMCB01000160">
    <property type="protein sequence ID" value="KZL05025.1"/>
    <property type="molecule type" value="Genomic_DNA"/>
</dbReference>
<evidence type="ECO:0000313" key="2">
    <source>
        <dbReference type="Proteomes" id="UP000076577"/>
    </source>
</evidence>
<evidence type="ECO:0008006" key="3">
    <source>
        <dbReference type="Google" id="ProtNLM"/>
    </source>
</evidence>
<reference evidence="1 2" key="1">
    <citation type="journal article" date="2016" name="Front. Microbiol.">
        <title>Comparative Genomic Analysis Reveals a Diverse Repertoire of Genes Involved in Prokaryote-Eukaryote Interactions within the Pseudovibrio Genus.</title>
        <authorList>
            <person name="Romano S."/>
            <person name="Fernandez-Guerra A."/>
            <person name="Reen F.J."/>
            <person name="Glockner F.O."/>
            <person name="Crowley S.P."/>
            <person name="O'Sullivan O."/>
            <person name="Cotter P.D."/>
            <person name="Adams C."/>
            <person name="Dobson A.D."/>
            <person name="O'Gara F."/>
        </authorList>
    </citation>
    <scope>NUCLEOTIDE SEQUENCE [LARGE SCALE GENOMIC DNA]</scope>
    <source>
        <strain evidence="1 2">Ad2</strain>
    </source>
</reference>
<dbReference type="PANTHER" id="PTHR35564:SF3">
    <property type="entry name" value="TYPE VI SECRETION SYSTEM BASEPLATE SUBUNIT TSSG"/>
    <property type="match status" value="1"/>
</dbReference>
<evidence type="ECO:0000313" key="1">
    <source>
        <dbReference type="EMBL" id="KZL05025.1"/>
    </source>
</evidence>
<gene>
    <name evidence="1" type="ORF">PsAD2_04576</name>
</gene>
<dbReference type="NCBIfam" id="TIGR03347">
    <property type="entry name" value="VI_chp_1"/>
    <property type="match status" value="1"/>
</dbReference>
<dbReference type="PATRIC" id="fig|989403.3.peg.5008"/>
<keyword evidence="2" id="KW-1185">Reference proteome</keyword>
<accession>A0A165SYI8</accession>
<comment type="caution">
    <text evidence="1">The sequence shown here is derived from an EMBL/GenBank/DDBJ whole genome shotgun (WGS) entry which is preliminary data.</text>
</comment>
<protein>
    <recommendedName>
        <fullName evidence="3">Type VI secretion protein</fullName>
    </recommendedName>
</protein>
<dbReference type="Pfam" id="PF06996">
    <property type="entry name" value="T6SS_TssG"/>
    <property type="match status" value="1"/>
</dbReference>
<dbReference type="PANTHER" id="PTHR35564">
    <property type="match status" value="1"/>
</dbReference>
<proteinExistence type="predicted"/>
<name>A0A165SYI8_9HYPH</name>
<dbReference type="Proteomes" id="UP000076577">
    <property type="component" value="Unassembled WGS sequence"/>
</dbReference>